<feature type="region of interest" description="Disordered" evidence="5">
    <location>
        <begin position="1"/>
        <end position="31"/>
    </location>
</feature>
<organism evidence="7 8">
    <name type="scientific">Ceratodon purpureus</name>
    <name type="common">Fire moss</name>
    <name type="synonym">Dicranum purpureum</name>
    <dbReference type="NCBI Taxonomy" id="3225"/>
    <lineage>
        <taxon>Eukaryota</taxon>
        <taxon>Viridiplantae</taxon>
        <taxon>Streptophyta</taxon>
        <taxon>Embryophyta</taxon>
        <taxon>Bryophyta</taxon>
        <taxon>Bryophytina</taxon>
        <taxon>Bryopsida</taxon>
        <taxon>Dicranidae</taxon>
        <taxon>Pseudoditrichales</taxon>
        <taxon>Ditrichaceae</taxon>
        <taxon>Ceratodon</taxon>
    </lineage>
</organism>
<evidence type="ECO:0008006" key="9">
    <source>
        <dbReference type="Google" id="ProtNLM"/>
    </source>
</evidence>
<sequence>MADQSVEQESLIANQTYKRTSDGEDEELGTSNSELGLRRSLSLVDGISMLVGIIVGSGVFTSPGVVLQDAGSVGLGLTAWIAASFMALCSALVYAELGAAIPQAGGNAEYFRIAFGEAWGFAFIWTMFFVLTNGSVAIVAITFSRYIVAGFTGVSPLESDVDSDPVVKAVAIGCVAVLTIWNCFGTVILTQVARNSSRLFAFSTSPFRG</sequence>
<protein>
    <recommendedName>
        <fullName evidence="9">Amino acid transporter</fullName>
    </recommendedName>
</protein>
<feature type="transmembrane region" description="Helical" evidence="6">
    <location>
        <begin position="47"/>
        <end position="67"/>
    </location>
</feature>
<proteinExistence type="predicted"/>
<dbReference type="EMBL" id="CM026429">
    <property type="protein sequence ID" value="KAG0563254.1"/>
    <property type="molecule type" value="Genomic_DNA"/>
</dbReference>
<dbReference type="Pfam" id="PF13520">
    <property type="entry name" value="AA_permease_2"/>
    <property type="match status" value="1"/>
</dbReference>
<feature type="compositionally biased region" description="Polar residues" evidence="5">
    <location>
        <begin position="1"/>
        <end position="18"/>
    </location>
</feature>
<dbReference type="InterPro" id="IPR050598">
    <property type="entry name" value="AminoAcid_Transporter"/>
</dbReference>
<dbReference type="GO" id="GO:0015179">
    <property type="term" value="F:L-amino acid transmembrane transporter activity"/>
    <property type="evidence" value="ECO:0007669"/>
    <property type="project" value="TreeGrafter"/>
</dbReference>
<dbReference type="InterPro" id="IPR002293">
    <property type="entry name" value="AA/rel_permease1"/>
</dbReference>
<dbReference type="Proteomes" id="UP000822688">
    <property type="component" value="Chromosome 8"/>
</dbReference>
<keyword evidence="8" id="KW-1185">Reference proteome</keyword>
<keyword evidence="2 6" id="KW-0812">Transmembrane</keyword>
<keyword evidence="4 6" id="KW-0472">Membrane</keyword>
<dbReference type="PANTHER" id="PTHR11785">
    <property type="entry name" value="AMINO ACID TRANSPORTER"/>
    <property type="match status" value="1"/>
</dbReference>
<evidence type="ECO:0000256" key="4">
    <source>
        <dbReference type="ARBA" id="ARBA00023136"/>
    </source>
</evidence>
<reference evidence="7" key="1">
    <citation type="submission" date="2020-06" db="EMBL/GenBank/DDBJ databases">
        <title>WGS assembly of Ceratodon purpureus strain R40.</title>
        <authorList>
            <person name="Carey S.B."/>
            <person name="Jenkins J."/>
            <person name="Shu S."/>
            <person name="Lovell J.T."/>
            <person name="Sreedasyam A."/>
            <person name="Maumus F."/>
            <person name="Tiley G.P."/>
            <person name="Fernandez-Pozo N."/>
            <person name="Barry K."/>
            <person name="Chen C."/>
            <person name="Wang M."/>
            <person name="Lipzen A."/>
            <person name="Daum C."/>
            <person name="Saski C.A."/>
            <person name="Payton A.C."/>
            <person name="Mcbreen J.C."/>
            <person name="Conrad R.E."/>
            <person name="Kollar L.M."/>
            <person name="Olsson S."/>
            <person name="Huttunen S."/>
            <person name="Landis J.B."/>
            <person name="Wickett N.J."/>
            <person name="Johnson M.G."/>
            <person name="Rensing S.A."/>
            <person name="Grimwood J."/>
            <person name="Schmutz J."/>
            <person name="Mcdaniel S.F."/>
        </authorList>
    </citation>
    <scope>NUCLEOTIDE SEQUENCE</scope>
    <source>
        <strain evidence="7">R40</strain>
    </source>
</reference>
<gene>
    <name evidence="7" type="ORF">KC19_8G016100</name>
</gene>
<feature type="transmembrane region" description="Helical" evidence="6">
    <location>
        <begin position="118"/>
        <end position="146"/>
    </location>
</feature>
<dbReference type="PANTHER" id="PTHR11785:SF512">
    <property type="entry name" value="SOBREMESA, ISOFORM B"/>
    <property type="match status" value="1"/>
</dbReference>
<comment type="subcellular location">
    <subcellularLocation>
        <location evidence="1">Membrane</location>
        <topology evidence="1">Multi-pass membrane protein</topology>
    </subcellularLocation>
</comment>
<dbReference type="Gene3D" id="1.20.1740.10">
    <property type="entry name" value="Amino acid/polyamine transporter I"/>
    <property type="match status" value="1"/>
</dbReference>
<dbReference type="AlphaFoldDB" id="A0A8T0GYP9"/>
<evidence type="ECO:0000256" key="3">
    <source>
        <dbReference type="ARBA" id="ARBA00022989"/>
    </source>
</evidence>
<evidence type="ECO:0000256" key="5">
    <source>
        <dbReference type="SAM" id="MobiDB-lite"/>
    </source>
</evidence>
<accession>A0A8T0GYP9</accession>
<feature type="transmembrane region" description="Helical" evidence="6">
    <location>
        <begin position="166"/>
        <end position="189"/>
    </location>
</feature>
<dbReference type="GO" id="GO:0016020">
    <property type="term" value="C:membrane"/>
    <property type="evidence" value="ECO:0007669"/>
    <property type="project" value="UniProtKB-SubCell"/>
</dbReference>
<evidence type="ECO:0000256" key="1">
    <source>
        <dbReference type="ARBA" id="ARBA00004141"/>
    </source>
</evidence>
<evidence type="ECO:0000313" key="8">
    <source>
        <dbReference type="Proteomes" id="UP000822688"/>
    </source>
</evidence>
<name>A0A8T0GYP9_CERPU</name>
<comment type="caution">
    <text evidence="7">The sequence shown here is derived from an EMBL/GenBank/DDBJ whole genome shotgun (WGS) entry which is preliminary data.</text>
</comment>
<evidence type="ECO:0000256" key="2">
    <source>
        <dbReference type="ARBA" id="ARBA00022692"/>
    </source>
</evidence>
<feature type="transmembrane region" description="Helical" evidence="6">
    <location>
        <begin position="73"/>
        <end position="97"/>
    </location>
</feature>
<evidence type="ECO:0000256" key="6">
    <source>
        <dbReference type="SAM" id="Phobius"/>
    </source>
</evidence>
<evidence type="ECO:0000313" key="7">
    <source>
        <dbReference type="EMBL" id="KAG0563254.1"/>
    </source>
</evidence>
<keyword evidence="3 6" id="KW-1133">Transmembrane helix</keyword>